<accession>A0ABD2IZS0</accession>
<dbReference type="EMBL" id="JBICCN010000002">
    <property type="protein sequence ID" value="KAL3104428.1"/>
    <property type="molecule type" value="Genomic_DNA"/>
</dbReference>
<keyword evidence="4 6" id="KW-1133">Transmembrane helix</keyword>
<feature type="transmembrane region" description="Helical" evidence="6">
    <location>
        <begin position="157"/>
        <end position="177"/>
    </location>
</feature>
<evidence type="ECO:0000313" key="7">
    <source>
        <dbReference type="EMBL" id="KAL3085364.1"/>
    </source>
</evidence>
<evidence type="ECO:0000256" key="5">
    <source>
        <dbReference type="ARBA" id="ARBA00023136"/>
    </source>
</evidence>
<proteinExistence type="inferred from homology"/>
<feature type="transmembrane region" description="Helical" evidence="6">
    <location>
        <begin position="183"/>
        <end position="202"/>
    </location>
</feature>
<dbReference type="EMBL" id="JBICCN010000232">
    <property type="protein sequence ID" value="KAL3085364.1"/>
    <property type="molecule type" value="Genomic_DNA"/>
</dbReference>
<feature type="transmembrane region" description="Helical" evidence="6">
    <location>
        <begin position="130"/>
        <end position="150"/>
    </location>
</feature>
<dbReference type="AlphaFoldDB" id="A0ABD2IZS0"/>
<feature type="transmembrane region" description="Helical" evidence="6">
    <location>
        <begin position="103"/>
        <end position="124"/>
    </location>
</feature>
<gene>
    <name evidence="8" type="ORF">niasHS_000166</name>
    <name evidence="7" type="ORF">niasHS_010433</name>
</gene>
<dbReference type="InterPro" id="IPR006214">
    <property type="entry name" value="Bax_inhibitor_1-related"/>
</dbReference>
<evidence type="ECO:0000313" key="8">
    <source>
        <dbReference type="EMBL" id="KAL3104428.1"/>
    </source>
</evidence>
<feature type="transmembrane region" description="Helical" evidence="6">
    <location>
        <begin position="47"/>
        <end position="67"/>
    </location>
</feature>
<evidence type="ECO:0000256" key="2">
    <source>
        <dbReference type="ARBA" id="ARBA00010350"/>
    </source>
</evidence>
<comment type="subcellular location">
    <subcellularLocation>
        <location evidence="1">Membrane</location>
        <topology evidence="1">Multi-pass membrane protein</topology>
    </subcellularLocation>
</comment>
<name>A0ABD2IZS0_HETSC</name>
<dbReference type="PANTHER" id="PTHR23291:SF32">
    <property type="entry name" value="BAX INHIBITOR 1"/>
    <property type="match status" value="1"/>
</dbReference>
<reference evidence="7 9" key="1">
    <citation type="submission" date="2024-10" db="EMBL/GenBank/DDBJ databases">
        <authorList>
            <person name="Kim D."/>
        </authorList>
    </citation>
    <scope>NUCLEOTIDE SEQUENCE [LARGE SCALE GENOMIC DNA]</scope>
    <source>
        <strain evidence="7">Taebaek</strain>
    </source>
</reference>
<protein>
    <recommendedName>
        <fullName evidence="10">Bax inhibitor 1</fullName>
    </recommendedName>
</protein>
<evidence type="ECO:0000256" key="1">
    <source>
        <dbReference type="ARBA" id="ARBA00004141"/>
    </source>
</evidence>
<keyword evidence="9" id="KW-1185">Reference proteome</keyword>
<dbReference type="Pfam" id="PF01027">
    <property type="entry name" value="Bax1-I"/>
    <property type="match status" value="1"/>
</dbReference>
<comment type="similarity">
    <text evidence="2 6">Belongs to the BI1 family.</text>
</comment>
<feature type="transmembrane region" description="Helical" evidence="6">
    <location>
        <begin position="73"/>
        <end position="91"/>
    </location>
</feature>
<keyword evidence="3 6" id="KW-0812">Transmembrane</keyword>
<keyword evidence="5 6" id="KW-0472">Membrane</keyword>
<sequence length="252" mass="28390">MSSYTYSAAGSSARADSKEDILGNLKRAFSAWPDKLESHVRDHLRKVYSTLALTMLSAILGIVVNAVMDFSSLLPIFSLMELGFLIALMVTNPSHQNENKRLGFMYAFAFLFGCEVGPLIEYVGIDDPTIVFNAIFVTMLVFGSFTMSALYADSTKYLHLGGILSSAVFCMLIVLLLAPYTPFVRSFMLWAGLAVNSAFVLYDTQLIVERCRRGDNDYIWHTVLLFQDLANIFRYVLILLKDKKDAENKRRR</sequence>
<dbReference type="Proteomes" id="UP001620645">
    <property type="component" value="Unassembled WGS sequence"/>
</dbReference>
<evidence type="ECO:0000313" key="9">
    <source>
        <dbReference type="Proteomes" id="UP001620645"/>
    </source>
</evidence>
<evidence type="ECO:0000256" key="3">
    <source>
        <dbReference type="ARBA" id="ARBA00022692"/>
    </source>
</evidence>
<dbReference type="GO" id="GO:0016020">
    <property type="term" value="C:membrane"/>
    <property type="evidence" value="ECO:0007669"/>
    <property type="project" value="UniProtKB-SubCell"/>
</dbReference>
<dbReference type="PANTHER" id="PTHR23291">
    <property type="entry name" value="BAX INHIBITOR-RELATED"/>
    <property type="match status" value="1"/>
</dbReference>
<organism evidence="7 9">
    <name type="scientific">Heterodera schachtii</name>
    <name type="common">Sugarbeet cyst nematode worm</name>
    <name type="synonym">Tylenchus schachtii</name>
    <dbReference type="NCBI Taxonomy" id="97005"/>
    <lineage>
        <taxon>Eukaryota</taxon>
        <taxon>Metazoa</taxon>
        <taxon>Ecdysozoa</taxon>
        <taxon>Nematoda</taxon>
        <taxon>Chromadorea</taxon>
        <taxon>Rhabditida</taxon>
        <taxon>Tylenchina</taxon>
        <taxon>Tylenchomorpha</taxon>
        <taxon>Tylenchoidea</taxon>
        <taxon>Heteroderidae</taxon>
        <taxon>Heteroderinae</taxon>
        <taxon>Heterodera</taxon>
    </lineage>
</organism>
<comment type="caution">
    <text evidence="7">The sequence shown here is derived from an EMBL/GenBank/DDBJ whole genome shotgun (WGS) entry which is preliminary data.</text>
</comment>
<evidence type="ECO:0008006" key="10">
    <source>
        <dbReference type="Google" id="ProtNLM"/>
    </source>
</evidence>
<evidence type="ECO:0000256" key="6">
    <source>
        <dbReference type="RuleBase" id="RU004379"/>
    </source>
</evidence>
<evidence type="ECO:0000256" key="4">
    <source>
        <dbReference type="ARBA" id="ARBA00022989"/>
    </source>
</evidence>